<dbReference type="EMBL" id="UFYI01000007">
    <property type="protein sequence ID" value="STD21305.1"/>
    <property type="molecule type" value="Genomic_DNA"/>
</dbReference>
<reference evidence="1 2" key="1">
    <citation type="submission" date="2018-06" db="EMBL/GenBank/DDBJ databases">
        <authorList>
            <consortium name="Pathogen Informatics"/>
            <person name="Doyle S."/>
        </authorList>
    </citation>
    <scope>NUCLEOTIDE SEQUENCE [LARGE SCALE GENOMIC DNA]</scope>
    <source>
        <strain evidence="1 2">NCTC12123</strain>
    </source>
</reference>
<proteinExistence type="predicted"/>
<dbReference type="Pfam" id="PF07409">
    <property type="entry name" value="GP46"/>
    <property type="match status" value="1"/>
</dbReference>
<dbReference type="Proteomes" id="UP000255163">
    <property type="component" value="Unassembled WGS sequence"/>
</dbReference>
<evidence type="ECO:0000313" key="1">
    <source>
        <dbReference type="EMBL" id="STD21305.1"/>
    </source>
</evidence>
<sequence>MILYVNGLLKESTDPLDLLTRAVVISLFSWRRAESDDRTQDPYGWWGDTWPTVQNDRIGSRLYLLKRRKLTNKTPQDAREYMQQALAWMTEDGVAARVDVTAERTGIDTLAAGITIYQRDGTIHNITFDDIWSELDG</sequence>
<gene>
    <name evidence="1" type="ORF">NCTC12123_02638</name>
</gene>
<evidence type="ECO:0000313" key="2">
    <source>
        <dbReference type="Proteomes" id="UP000255163"/>
    </source>
</evidence>
<organism evidence="1 2">
    <name type="scientific">Enterobacter asburiae</name>
    <dbReference type="NCBI Taxonomy" id="61645"/>
    <lineage>
        <taxon>Bacteria</taxon>
        <taxon>Pseudomonadati</taxon>
        <taxon>Pseudomonadota</taxon>
        <taxon>Gammaproteobacteria</taxon>
        <taxon>Enterobacterales</taxon>
        <taxon>Enterobacteriaceae</taxon>
        <taxon>Enterobacter</taxon>
        <taxon>Enterobacter cloacae complex</taxon>
    </lineage>
</organism>
<protein>
    <submittedName>
        <fullName evidence="1">Phage GP46 family protein</fullName>
    </submittedName>
</protein>
<dbReference type="RefSeq" id="WP_054829588.1">
    <property type="nucleotide sequence ID" value="NZ_CP011863.1"/>
</dbReference>
<dbReference type="AlphaFoldDB" id="A0A376FEL7"/>
<name>A0A376FEL7_ENTAS</name>
<accession>A0A376FEL7</accession>
<dbReference type="InterPro" id="IPR010877">
    <property type="entry name" value="Phage_Mu_Gp46"/>
</dbReference>